<dbReference type="SMART" id="SM00530">
    <property type="entry name" value="HTH_XRE"/>
    <property type="match status" value="1"/>
</dbReference>
<keyword evidence="1" id="KW-0238">DNA-binding</keyword>
<gene>
    <name evidence="3" type="ORF">HED35_01290</name>
</gene>
<accession>A0A7X6D6J2</accession>
<dbReference type="PANTHER" id="PTHR46558:SF11">
    <property type="entry name" value="HTH-TYPE TRANSCRIPTIONAL REGULATOR XRE"/>
    <property type="match status" value="1"/>
</dbReference>
<evidence type="ECO:0000259" key="2">
    <source>
        <dbReference type="PROSITE" id="PS50943"/>
    </source>
</evidence>
<dbReference type="PANTHER" id="PTHR46558">
    <property type="entry name" value="TRACRIPTIONAL REGULATORY PROTEIN-RELATED-RELATED"/>
    <property type="match status" value="1"/>
</dbReference>
<comment type="caution">
    <text evidence="3">The sequence shown here is derived from an EMBL/GenBank/DDBJ whole genome shotgun (WGS) entry which is preliminary data.</text>
</comment>
<organism evidence="3 4">
    <name type="scientific">Vagococcus fluvialis</name>
    <dbReference type="NCBI Taxonomy" id="2738"/>
    <lineage>
        <taxon>Bacteria</taxon>
        <taxon>Bacillati</taxon>
        <taxon>Bacillota</taxon>
        <taxon>Bacilli</taxon>
        <taxon>Lactobacillales</taxon>
        <taxon>Enterococcaceae</taxon>
        <taxon>Vagococcus</taxon>
    </lineage>
</organism>
<proteinExistence type="predicted"/>
<dbReference type="Gene3D" id="1.10.260.40">
    <property type="entry name" value="lambda repressor-like DNA-binding domains"/>
    <property type="match status" value="1"/>
</dbReference>
<dbReference type="InterPro" id="IPR001387">
    <property type="entry name" value="Cro/C1-type_HTH"/>
</dbReference>
<evidence type="ECO:0000313" key="3">
    <source>
        <dbReference type="EMBL" id="NKC66712.1"/>
    </source>
</evidence>
<dbReference type="GO" id="GO:0003677">
    <property type="term" value="F:DNA binding"/>
    <property type="evidence" value="ECO:0007669"/>
    <property type="project" value="UniProtKB-KW"/>
</dbReference>
<dbReference type="PROSITE" id="PS50943">
    <property type="entry name" value="HTH_CROC1"/>
    <property type="match status" value="1"/>
</dbReference>
<name>A0A7X6D6J2_9ENTE</name>
<feature type="domain" description="HTH cro/C1-type" evidence="2">
    <location>
        <begin position="4"/>
        <end position="58"/>
    </location>
</feature>
<dbReference type="Proteomes" id="UP000521358">
    <property type="component" value="Unassembled WGS sequence"/>
</dbReference>
<dbReference type="SUPFAM" id="SSF47413">
    <property type="entry name" value="lambda repressor-like DNA-binding domains"/>
    <property type="match status" value="1"/>
</dbReference>
<sequence>MNRIKELRTEAKLTQYELGQIIGVSDASINKYEKDLMTPKIDKLEKMAEVFHVSVDYLTGRTDSRVGIPGHWDDLAKKMNIGPNLNLKSNKNNENSSEELELILHFRKLNDSGKNEALKQVENLSKITDYTN</sequence>
<dbReference type="InterPro" id="IPR010982">
    <property type="entry name" value="Lambda_DNA-bd_dom_sf"/>
</dbReference>
<dbReference type="AlphaFoldDB" id="A0A7X6D6J2"/>
<protein>
    <submittedName>
        <fullName evidence="3">Helix-turn-helix transcriptional regulator</fullName>
    </submittedName>
</protein>
<dbReference type="RefSeq" id="WP_167806061.1">
    <property type="nucleotide sequence ID" value="NZ_JAAVMB010000001.1"/>
</dbReference>
<evidence type="ECO:0000313" key="4">
    <source>
        <dbReference type="Proteomes" id="UP000521358"/>
    </source>
</evidence>
<reference evidence="3 4" key="1">
    <citation type="submission" date="2020-03" db="EMBL/GenBank/DDBJ databases">
        <title>Bacterial samples isolated from urine from healthy bovine heifers (Gyr breed).</title>
        <authorList>
            <person name="Giannattasio-Ferraz S."/>
            <person name="Maskeri L."/>
            <person name="Penido A."/>
            <person name="Barbosa-Stancioli E.F."/>
            <person name="Putonti C."/>
        </authorList>
    </citation>
    <scope>NUCLEOTIDE SEQUENCE [LARGE SCALE GENOMIC DNA]</scope>
    <source>
        <strain evidence="3 4">UFMG-H7</strain>
    </source>
</reference>
<dbReference type="Pfam" id="PF01381">
    <property type="entry name" value="HTH_3"/>
    <property type="match status" value="1"/>
</dbReference>
<dbReference type="CDD" id="cd00093">
    <property type="entry name" value="HTH_XRE"/>
    <property type="match status" value="1"/>
</dbReference>
<dbReference type="EMBL" id="JAAVMB010000001">
    <property type="protein sequence ID" value="NKC66712.1"/>
    <property type="molecule type" value="Genomic_DNA"/>
</dbReference>
<evidence type="ECO:0000256" key="1">
    <source>
        <dbReference type="ARBA" id="ARBA00023125"/>
    </source>
</evidence>